<feature type="signal peptide" evidence="1">
    <location>
        <begin position="1"/>
        <end position="23"/>
    </location>
</feature>
<dbReference type="InterPro" id="IPR010425">
    <property type="entry name" value="Caps_synth_GfcC-like_C"/>
</dbReference>
<accession>A0AAV5NVD3</accession>
<dbReference type="Gene3D" id="3.10.20.700">
    <property type="match status" value="1"/>
</dbReference>
<dbReference type="RefSeq" id="WP_126608102.1">
    <property type="nucleotide sequence ID" value="NZ_AP025144.1"/>
</dbReference>
<dbReference type="InterPro" id="IPR046459">
    <property type="entry name" value="Caps_syn_GfcC_N"/>
</dbReference>
<sequence length="239" mass="27206">MRTLLTSLLNTLLACTLVFSTLASSHQLTVHLPNQKLNLNYMLPSQLSQVIADTQAQNKEALFFEGGVLASAKQQAKVDSFKHSIFKRLTRENSEQSLHLLNQLKTMHFVGREWVSLDNDLVRLKPELNPLLSGRYDFYISPQKNQVRILGHVKNPTHTPLLDSRDLTAYLNGLELSEFGDLDQTYIIHANGDLIHAKLGYWQPERYYISPSSKIFIGSRDTPETNKDIAQLLRYAVDK</sequence>
<dbReference type="EMBL" id="BSNX01000056">
    <property type="protein sequence ID" value="GLQ74606.1"/>
    <property type="molecule type" value="Genomic_DNA"/>
</dbReference>
<feature type="chain" id="PRO_5043899089" description="Polysaccharide synthesis" evidence="1">
    <location>
        <begin position="24"/>
        <end position="239"/>
    </location>
</feature>
<name>A0AAV5NVD3_9VIBR</name>
<dbReference type="Proteomes" id="UP001156690">
    <property type="component" value="Unassembled WGS sequence"/>
</dbReference>
<evidence type="ECO:0000313" key="5">
    <source>
        <dbReference type="Proteomes" id="UP001156690"/>
    </source>
</evidence>
<evidence type="ECO:0000259" key="2">
    <source>
        <dbReference type="Pfam" id="PF06251"/>
    </source>
</evidence>
<evidence type="ECO:0000256" key="1">
    <source>
        <dbReference type="SAM" id="SignalP"/>
    </source>
</evidence>
<keyword evidence="1" id="KW-0732">Signal</keyword>
<dbReference type="Pfam" id="PF06251">
    <property type="entry name" value="Caps_syn_GfcC_C"/>
    <property type="match status" value="1"/>
</dbReference>
<dbReference type="PROSITE" id="PS51257">
    <property type="entry name" value="PROKAR_LIPOPROTEIN"/>
    <property type="match status" value="1"/>
</dbReference>
<feature type="domain" description="Capsule biosynthesis GfcC-like C-terminal" evidence="2">
    <location>
        <begin position="157"/>
        <end position="234"/>
    </location>
</feature>
<dbReference type="Gene3D" id="3.10.560.10">
    <property type="entry name" value="Outer membrane lipoprotein wza domain like"/>
    <property type="match status" value="1"/>
</dbReference>
<evidence type="ECO:0000259" key="3">
    <source>
        <dbReference type="Pfam" id="PF20616"/>
    </source>
</evidence>
<feature type="domain" description="Capsule biosynthesis GfcC-like N-terminal" evidence="3">
    <location>
        <begin position="27"/>
        <end position="143"/>
    </location>
</feature>
<keyword evidence="5" id="KW-1185">Reference proteome</keyword>
<evidence type="ECO:0000313" key="4">
    <source>
        <dbReference type="EMBL" id="GLQ74606.1"/>
    </source>
</evidence>
<comment type="caution">
    <text evidence="4">The sequence shown here is derived from an EMBL/GenBank/DDBJ whole genome shotgun (WGS) entry which is preliminary data.</text>
</comment>
<reference evidence="5" key="1">
    <citation type="journal article" date="2019" name="Int. J. Syst. Evol. Microbiol.">
        <title>The Global Catalogue of Microorganisms (GCM) 10K type strain sequencing project: providing services to taxonomists for standard genome sequencing and annotation.</title>
        <authorList>
            <consortium name="The Broad Institute Genomics Platform"/>
            <consortium name="The Broad Institute Genome Sequencing Center for Infectious Disease"/>
            <person name="Wu L."/>
            <person name="Ma J."/>
        </authorList>
    </citation>
    <scope>NUCLEOTIDE SEQUENCE [LARGE SCALE GENOMIC DNA]</scope>
    <source>
        <strain evidence="5">NBRC 15640</strain>
    </source>
</reference>
<gene>
    <name evidence="4" type="ORF">GCM10007932_39670</name>
</gene>
<dbReference type="AlphaFoldDB" id="A0AAV5NVD3"/>
<dbReference type="Pfam" id="PF20616">
    <property type="entry name" value="Caps_syn_GfcC_N"/>
    <property type="match status" value="1"/>
</dbReference>
<proteinExistence type="predicted"/>
<protein>
    <recommendedName>
        <fullName evidence="6">Polysaccharide synthesis</fullName>
    </recommendedName>
</protein>
<organism evidence="4 5">
    <name type="scientific">Vibrio penaeicida</name>
    <dbReference type="NCBI Taxonomy" id="104609"/>
    <lineage>
        <taxon>Bacteria</taxon>
        <taxon>Pseudomonadati</taxon>
        <taxon>Pseudomonadota</taxon>
        <taxon>Gammaproteobacteria</taxon>
        <taxon>Vibrionales</taxon>
        <taxon>Vibrionaceae</taxon>
        <taxon>Vibrio</taxon>
    </lineage>
</organism>
<evidence type="ECO:0008006" key="6">
    <source>
        <dbReference type="Google" id="ProtNLM"/>
    </source>
</evidence>